<dbReference type="SUPFAM" id="SSF54292">
    <property type="entry name" value="2Fe-2S ferredoxin-like"/>
    <property type="match status" value="1"/>
</dbReference>
<dbReference type="PROSITE" id="PS51085">
    <property type="entry name" value="2FE2S_FER_2"/>
    <property type="match status" value="1"/>
</dbReference>
<dbReference type="InterPro" id="IPR052911">
    <property type="entry name" value="Corrinoid_activation_enz"/>
</dbReference>
<dbReference type="InterPro" id="IPR027980">
    <property type="entry name" value="RACo_C"/>
</dbReference>
<evidence type="ECO:0000313" key="3">
    <source>
        <dbReference type="Proteomes" id="UP000178606"/>
    </source>
</evidence>
<dbReference type="InterPro" id="IPR042259">
    <property type="entry name" value="Raco-like_middle_sf"/>
</dbReference>
<evidence type="ECO:0000313" key="2">
    <source>
        <dbReference type="EMBL" id="OGG46946.1"/>
    </source>
</evidence>
<name>A0A1F6CCM3_HANXR</name>
<protein>
    <recommendedName>
        <fullName evidence="1">2Fe-2S ferredoxin-type domain-containing protein</fullName>
    </recommendedName>
</protein>
<dbReference type="Gene3D" id="3.10.20.30">
    <property type="match status" value="1"/>
</dbReference>
<dbReference type="CDD" id="cd00207">
    <property type="entry name" value="fer2"/>
    <property type="match status" value="1"/>
</dbReference>
<dbReference type="AlphaFoldDB" id="A0A1F6CCM3"/>
<dbReference type="InterPro" id="IPR001041">
    <property type="entry name" value="2Fe-2S_ferredoxin-type"/>
</dbReference>
<accession>A0A1F6CCM3</accession>
<dbReference type="Pfam" id="PF17651">
    <property type="entry name" value="Raco_middle"/>
    <property type="match status" value="1"/>
</dbReference>
<gene>
    <name evidence="2" type="ORF">A3F84_21045</name>
</gene>
<dbReference type="Pfam" id="PF00111">
    <property type="entry name" value="Fer2"/>
    <property type="match status" value="1"/>
</dbReference>
<dbReference type="EMBL" id="MFKF01000279">
    <property type="protein sequence ID" value="OGG46946.1"/>
    <property type="molecule type" value="Genomic_DNA"/>
</dbReference>
<dbReference type="GO" id="GO:0051536">
    <property type="term" value="F:iron-sulfur cluster binding"/>
    <property type="evidence" value="ECO:0007669"/>
    <property type="project" value="InterPro"/>
</dbReference>
<dbReference type="PANTHER" id="PTHR42895">
    <property type="entry name" value="IRON-SULFUR CLUSTER-BINDING PROTEIN-RELATED"/>
    <property type="match status" value="1"/>
</dbReference>
<proteinExistence type="predicted"/>
<sequence length="537" mass="58717">MATISHGNKTADLSAGKTLFDYADDLRVKVPTSCRRTGRCHECIVEVASGAEALSPPTEAERFLRPPYRLACQTVVVGPDRDIRFSVLKRTPQILTRGRETGFDLDPFVRRQGDRVFCGDREVDAYGGRILGLAVDVGTTTVVLNLMDLEAGACLCTSAFENPQRFGGSDIMRRISYDAGPYRGELHKAILSALNYEIRETCRRLRLPRRAIYEVVVVGNATMRDLFFDLDVQTVGEKPYKSITEHELDAGRRTTTALTTTARALGLRIHPKANVYGGPLIGCHVGADVAADLLAVGMDREQGVVMLVDIGTNTEVVVGNAGRMMAASCPAGPAFEGGLITYGMPGYDGAIQSIAIQNGCVRYRTIGDAPAQGICGSGLIDLLAELRRAGKMDELGVFPEEMDRFVVAPDRGITFSREDASHLAQAKSANYSGQRIVMRSYGVGLGQVQRLYLAGGFANYIDIRHAVEIGFIPNFPEEKIEKVGNASLQGATAMLLSRTKREALERLVRRVEHVELETTPDFFDVFVEGCMFKPMYE</sequence>
<dbReference type="InterPro" id="IPR041414">
    <property type="entry name" value="Raco-like_middle"/>
</dbReference>
<reference evidence="2 3" key="1">
    <citation type="journal article" date="2016" name="Nat. Commun.">
        <title>Thousands of microbial genomes shed light on interconnected biogeochemical processes in an aquifer system.</title>
        <authorList>
            <person name="Anantharaman K."/>
            <person name="Brown C.T."/>
            <person name="Hug L.A."/>
            <person name="Sharon I."/>
            <person name="Castelle C.J."/>
            <person name="Probst A.J."/>
            <person name="Thomas B.C."/>
            <person name="Singh A."/>
            <person name="Wilkins M.J."/>
            <person name="Karaoz U."/>
            <person name="Brodie E.L."/>
            <person name="Williams K.H."/>
            <person name="Hubbard S.S."/>
            <person name="Banfield J.F."/>
        </authorList>
    </citation>
    <scope>NUCLEOTIDE SEQUENCE [LARGE SCALE GENOMIC DNA]</scope>
    <source>
        <strain evidence="3">RIFCSPLOWO2_12_FULL_64_10</strain>
    </source>
</reference>
<dbReference type="PANTHER" id="PTHR42895:SF2">
    <property type="entry name" value="IRON-SULFUR CLUSTER PROTEIN"/>
    <property type="match status" value="1"/>
</dbReference>
<feature type="domain" description="2Fe-2S ferredoxin-type" evidence="1">
    <location>
        <begin position="1"/>
        <end position="91"/>
    </location>
</feature>
<dbReference type="Proteomes" id="UP000178606">
    <property type="component" value="Unassembled WGS sequence"/>
</dbReference>
<organism evidence="2 3">
    <name type="scientific">Handelsmanbacteria sp. (strain RIFCSPLOWO2_12_FULL_64_10)</name>
    <dbReference type="NCBI Taxonomy" id="1817868"/>
    <lineage>
        <taxon>Bacteria</taxon>
        <taxon>Candidatus Handelsmaniibacteriota</taxon>
    </lineage>
</organism>
<dbReference type="Pfam" id="PF14574">
    <property type="entry name" value="RACo_C_ter"/>
    <property type="match status" value="1"/>
</dbReference>
<evidence type="ECO:0000259" key="1">
    <source>
        <dbReference type="PROSITE" id="PS51085"/>
    </source>
</evidence>
<dbReference type="InterPro" id="IPR036010">
    <property type="entry name" value="2Fe-2S_ferredoxin-like_sf"/>
</dbReference>
<comment type="caution">
    <text evidence="2">The sequence shown here is derived from an EMBL/GenBank/DDBJ whole genome shotgun (WGS) entry which is preliminary data.</text>
</comment>
<dbReference type="Gene3D" id="3.30.420.480">
    <property type="entry name" value="Domain of unknown function (DUF4445)"/>
    <property type="match status" value="1"/>
</dbReference>
<dbReference type="InterPro" id="IPR012675">
    <property type="entry name" value="Beta-grasp_dom_sf"/>
</dbReference>